<dbReference type="GO" id="GO:0016746">
    <property type="term" value="F:acyltransferase activity"/>
    <property type="evidence" value="ECO:0007669"/>
    <property type="project" value="UniProtKB-KW"/>
</dbReference>
<dbReference type="InterPro" id="IPR014043">
    <property type="entry name" value="Acyl_transferase_dom"/>
</dbReference>
<dbReference type="PANTHER" id="PTHR43775:SF51">
    <property type="entry name" value="INACTIVE PHENOLPHTHIOCEROL SYNTHESIS POLYKETIDE SYNTHASE TYPE I PKS1-RELATED"/>
    <property type="match status" value="1"/>
</dbReference>
<dbReference type="SMART" id="SM00827">
    <property type="entry name" value="PKS_AT"/>
    <property type="match status" value="1"/>
</dbReference>
<dbReference type="RefSeq" id="WP_398663572.1">
    <property type="nucleotide sequence ID" value="NZ_JBITDC010000062.1"/>
</dbReference>
<evidence type="ECO:0000256" key="1">
    <source>
        <dbReference type="ARBA" id="ARBA00022679"/>
    </source>
</evidence>
<gene>
    <name evidence="5" type="ORF">ACIA8P_48385</name>
</gene>
<reference evidence="5 6" key="1">
    <citation type="submission" date="2024-10" db="EMBL/GenBank/DDBJ databases">
        <title>The Natural Products Discovery Center: Release of the First 8490 Sequenced Strains for Exploring Actinobacteria Biosynthetic Diversity.</title>
        <authorList>
            <person name="Kalkreuter E."/>
            <person name="Kautsar S.A."/>
            <person name="Yang D."/>
            <person name="Bader C.D."/>
            <person name="Teijaro C.N."/>
            <person name="Fluegel L."/>
            <person name="Davis C.M."/>
            <person name="Simpson J.R."/>
            <person name="Lauterbach L."/>
            <person name="Steele A.D."/>
            <person name="Gui C."/>
            <person name="Meng S."/>
            <person name="Li G."/>
            <person name="Viehrig K."/>
            <person name="Ye F."/>
            <person name="Su P."/>
            <person name="Kiefer A.F."/>
            <person name="Nichols A."/>
            <person name="Cepeda A.J."/>
            <person name="Yan W."/>
            <person name="Fan B."/>
            <person name="Jiang Y."/>
            <person name="Adhikari A."/>
            <person name="Zheng C.-J."/>
            <person name="Schuster L."/>
            <person name="Cowan T.M."/>
            <person name="Smanski M.J."/>
            <person name="Chevrette M.G."/>
            <person name="De Carvalho L.P.S."/>
            <person name="Shen B."/>
        </authorList>
    </citation>
    <scope>NUCLEOTIDE SEQUENCE [LARGE SCALE GENOMIC DNA]</scope>
    <source>
        <strain evidence="5 6">NPDC051599</strain>
    </source>
</reference>
<feature type="domain" description="Malonyl-CoA:ACP transacylase (MAT)" evidence="4">
    <location>
        <begin position="52"/>
        <end position="345"/>
    </location>
</feature>
<dbReference type="InterPro" id="IPR016035">
    <property type="entry name" value="Acyl_Trfase/lysoPLipase"/>
</dbReference>
<feature type="non-terminal residue" evidence="5">
    <location>
        <position position="1"/>
    </location>
</feature>
<dbReference type="Gene3D" id="3.40.366.10">
    <property type="entry name" value="Malonyl-Coenzyme A Acyl Carrier Protein, domain 2"/>
    <property type="match status" value="1"/>
</dbReference>
<proteinExistence type="predicted"/>
<protein>
    <submittedName>
        <fullName evidence="5">Acyltransferase domain-containing protein</fullName>
    </submittedName>
</protein>
<dbReference type="InterPro" id="IPR050091">
    <property type="entry name" value="PKS_NRPS_Biosynth_Enz"/>
</dbReference>
<dbReference type="PANTHER" id="PTHR43775">
    <property type="entry name" value="FATTY ACID SYNTHASE"/>
    <property type="match status" value="1"/>
</dbReference>
<dbReference type="InterPro" id="IPR016036">
    <property type="entry name" value="Malonyl_transacylase_ACP-bd"/>
</dbReference>
<dbReference type="Pfam" id="PF00698">
    <property type="entry name" value="Acyl_transf_1"/>
    <property type="match status" value="1"/>
</dbReference>
<dbReference type="Proteomes" id="UP001612415">
    <property type="component" value="Unassembled WGS sequence"/>
</dbReference>
<evidence type="ECO:0000313" key="5">
    <source>
        <dbReference type="EMBL" id="MFI5682258.1"/>
    </source>
</evidence>
<accession>A0ABW7YK57</accession>
<dbReference type="SUPFAM" id="SSF55048">
    <property type="entry name" value="Probable ACP-binding domain of malonyl-CoA ACP transacylase"/>
    <property type="match status" value="1"/>
</dbReference>
<keyword evidence="2" id="KW-0511">Multifunctional enzyme</keyword>
<feature type="non-terminal residue" evidence="5">
    <location>
        <position position="397"/>
    </location>
</feature>
<keyword evidence="1" id="KW-0808">Transferase</keyword>
<evidence type="ECO:0000256" key="2">
    <source>
        <dbReference type="ARBA" id="ARBA00023268"/>
    </source>
</evidence>
<dbReference type="SUPFAM" id="SSF52151">
    <property type="entry name" value="FabD/lysophospholipase-like"/>
    <property type="match status" value="1"/>
</dbReference>
<sequence>LATTRAAHEHRAAVVGSTREELLAGLDALVRGDHAFGVVRGGVVRGGRVAFMFAGQGAQRPGMGRELGEAFPVFAEAFDAVCAGLDPLLSRPLGEVIASGEGLDETGFTQPALFAFEVALFRLVESWGLRPDVVVGHSVGEIAAAHVAGVLSLADACVLVAARAGLMGGLPAGGVMVAVEASEEEVLPLLAGVGRVGVAAVNGPRAVVVSGEEAAVEAVAGVLRERGRRTRRLSVSHAFHSPLMEPMLEEFGRVAGSLEYRSPRVAVVSALTGEVAEGGDLVTPGYWVRHVREPVRFAQAVHTLESQGATTLVEIGPDAVLSALAATIVENPDALVAVPALRAREPEPRALVNALGLLHTRGIAVDWQAFYAGTGAHRVDLPTYAFRRDSYWLNPTP</sequence>
<evidence type="ECO:0000256" key="3">
    <source>
        <dbReference type="ARBA" id="ARBA00023315"/>
    </source>
</evidence>
<keyword evidence="3 5" id="KW-0012">Acyltransferase</keyword>
<name>A0ABW7YK57_STRCE</name>
<keyword evidence="6" id="KW-1185">Reference proteome</keyword>
<organism evidence="5 6">
    <name type="scientific">Streptomyces cellulosae</name>
    <dbReference type="NCBI Taxonomy" id="1968"/>
    <lineage>
        <taxon>Bacteria</taxon>
        <taxon>Bacillati</taxon>
        <taxon>Actinomycetota</taxon>
        <taxon>Actinomycetes</taxon>
        <taxon>Kitasatosporales</taxon>
        <taxon>Streptomycetaceae</taxon>
        <taxon>Streptomyces</taxon>
    </lineage>
</organism>
<dbReference type="EMBL" id="JBITDC010000062">
    <property type="protein sequence ID" value="MFI5682258.1"/>
    <property type="molecule type" value="Genomic_DNA"/>
</dbReference>
<dbReference type="Gene3D" id="3.30.70.3290">
    <property type="match status" value="1"/>
</dbReference>
<comment type="caution">
    <text evidence="5">The sequence shown here is derived from an EMBL/GenBank/DDBJ whole genome shotgun (WGS) entry which is preliminary data.</text>
</comment>
<evidence type="ECO:0000313" key="6">
    <source>
        <dbReference type="Proteomes" id="UP001612415"/>
    </source>
</evidence>
<dbReference type="InterPro" id="IPR001227">
    <property type="entry name" value="Ac_transferase_dom_sf"/>
</dbReference>
<evidence type="ECO:0000259" key="4">
    <source>
        <dbReference type="SMART" id="SM00827"/>
    </source>
</evidence>